<dbReference type="VEuPathDB" id="FungiDB:RO3G_11476"/>
<evidence type="ECO:0000313" key="3">
    <source>
        <dbReference type="Proteomes" id="UP000009138"/>
    </source>
</evidence>
<dbReference type="AlphaFoldDB" id="I1CE85"/>
<dbReference type="InParanoid" id="I1CE85"/>
<dbReference type="RefSeq" id="XP_067522161.1">
    <property type="nucleotide sequence ID" value="XM_067666060.1"/>
</dbReference>
<reference evidence="2 3" key="1">
    <citation type="journal article" date="2009" name="PLoS Genet.">
        <title>Genomic analysis of the basal lineage fungus Rhizopus oryzae reveals a whole-genome duplication.</title>
        <authorList>
            <person name="Ma L.-J."/>
            <person name="Ibrahim A.S."/>
            <person name="Skory C."/>
            <person name="Grabherr M.G."/>
            <person name="Burger G."/>
            <person name="Butler M."/>
            <person name="Elias M."/>
            <person name="Idnurm A."/>
            <person name="Lang B.F."/>
            <person name="Sone T."/>
            <person name="Abe A."/>
            <person name="Calvo S.E."/>
            <person name="Corrochano L.M."/>
            <person name="Engels R."/>
            <person name="Fu J."/>
            <person name="Hansberg W."/>
            <person name="Kim J.-M."/>
            <person name="Kodira C.D."/>
            <person name="Koehrsen M.J."/>
            <person name="Liu B."/>
            <person name="Miranda-Saavedra D."/>
            <person name="O'Leary S."/>
            <person name="Ortiz-Castellanos L."/>
            <person name="Poulter R."/>
            <person name="Rodriguez-Romero J."/>
            <person name="Ruiz-Herrera J."/>
            <person name="Shen Y.-Q."/>
            <person name="Zeng Q."/>
            <person name="Galagan J."/>
            <person name="Birren B.W."/>
            <person name="Cuomo C.A."/>
            <person name="Wickes B.L."/>
        </authorList>
    </citation>
    <scope>NUCLEOTIDE SEQUENCE [LARGE SCALE GENOMIC DNA]</scope>
    <source>
        <strain evidence="3">RA 99-880 / ATCC MYA-4621 / FGSC 9543 / NRRL 43880</strain>
    </source>
</reference>
<proteinExistence type="predicted"/>
<dbReference type="GeneID" id="93618441"/>
<dbReference type="EMBL" id="CH476740">
    <property type="protein sequence ID" value="EIE86765.1"/>
    <property type="molecule type" value="Genomic_DNA"/>
</dbReference>
<dbReference type="Proteomes" id="UP000009138">
    <property type="component" value="Unassembled WGS sequence"/>
</dbReference>
<sequence length="73" mass="8581">MASFFLSENGTPLISPKPTSSRYTSLEAFRTHSMTFLLINRFVTLETTPFRHAIDDREFNRLGRIKIRHLKHM</sequence>
<keyword evidence="3" id="KW-1185">Reference proteome</keyword>
<accession>I1CE85</accession>
<gene>
    <name evidence="2" type="ORF">RO3G_11476</name>
</gene>
<evidence type="ECO:0000313" key="2">
    <source>
        <dbReference type="EMBL" id="EIE86765.1"/>
    </source>
</evidence>
<feature type="region of interest" description="Disordered" evidence="1">
    <location>
        <begin position="1"/>
        <end position="20"/>
    </location>
</feature>
<evidence type="ECO:0000256" key="1">
    <source>
        <dbReference type="SAM" id="MobiDB-lite"/>
    </source>
</evidence>
<organism evidence="2 3">
    <name type="scientific">Rhizopus delemar (strain RA 99-880 / ATCC MYA-4621 / FGSC 9543 / NRRL 43880)</name>
    <name type="common">Mucormycosis agent</name>
    <name type="synonym">Rhizopus arrhizus var. delemar</name>
    <dbReference type="NCBI Taxonomy" id="246409"/>
    <lineage>
        <taxon>Eukaryota</taxon>
        <taxon>Fungi</taxon>
        <taxon>Fungi incertae sedis</taxon>
        <taxon>Mucoromycota</taxon>
        <taxon>Mucoromycotina</taxon>
        <taxon>Mucoromycetes</taxon>
        <taxon>Mucorales</taxon>
        <taxon>Mucorineae</taxon>
        <taxon>Rhizopodaceae</taxon>
        <taxon>Rhizopus</taxon>
    </lineage>
</organism>
<name>I1CE85_RHIO9</name>
<protein>
    <submittedName>
        <fullName evidence="2">Uncharacterized protein</fullName>
    </submittedName>
</protein>